<evidence type="ECO:0000256" key="3">
    <source>
        <dbReference type="ARBA" id="ARBA00022448"/>
    </source>
</evidence>
<reference evidence="6 7" key="1">
    <citation type="journal article" date="2018" name="Mol. Plant">
        <title>The genome of Artemisia annua provides insight into the evolution of Asteraceae family and artemisinin biosynthesis.</title>
        <authorList>
            <person name="Shen Q."/>
            <person name="Zhang L."/>
            <person name="Liao Z."/>
            <person name="Wang S."/>
            <person name="Yan T."/>
            <person name="Shi P."/>
            <person name="Liu M."/>
            <person name="Fu X."/>
            <person name="Pan Q."/>
            <person name="Wang Y."/>
            <person name="Lv Z."/>
            <person name="Lu X."/>
            <person name="Zhang F."/>
            <person name="Jiang W."/>
            <person name="Ma Y."/>
            <person name="Chen M."/>
            <person name="Hao X."/>
            <person name="Li L."/>
            <person name="Tang Y."/>
            <person name="Lv G."/>
            <person name="Zhou Y."/>
            <person name="Sun X."/>
            <person name="Brodelius P.E."/>
            <person name="Rose J.K.C."/>
            <person name="Tang K."/>
        </authorList>
    </citation>
    <scope>NUCLEOTIDE SEQUENCE [LARGE SCALE GENOMIC DNA]</scope>
    <source>
        <strain evidence="7">cv. Huhao1</strain>
        <tissue evidence="6">Leaf</tissue>
    </source>
</reference>
<dbReference type="GO" id="GO:0032456">
    <property type="term" value="P:endocytic recycling"/>
    <property type="evidence" value="ECO:0007669"/>
    <property type="project" value="InterPro"/>
</dbReference>
<dbReference type="GO" id="GO:0005768">
    <property type="term" value="C:endosome"/>
    <property type="evidence" value="ECO:0007669"/>
    <property type="project" value="UniProtKB-SubCell"/>
</dbReference>
<keyword evidence="4" id="KW-0967">Endosome</keyword>
<organism evidence="6 7">
    <name type="scientific">Artemisia annua</name>
    <name type="common">Sweet wormwood</name>
    <dbReference type="NCBI Taxonomy" id="35608"/>
    <lineage>
        <taxon>Eukaryota</taxon>
        <taxon>Viridiplantae</taxon>
        <taxon>Streptophyta</taxon>
        <taxon>Embryophyta</taxon>
        <taxon>Tracheophyta</taxon>
        <taxon>Spermatophyta</taxon>
        <taxon>Magnoliopsida</taxon>
        <taxon>eudicotyledons</taxon>
        <taxon>Gunneridae</taxon>
        <taxon>Pentapetalae</taxon>
        <taxon>asterids</taxon>
        <taxon>campanulids</taxon>
        <taxon>Asterales</taxon>
        <taxon>Asteraceae</taxon>
        <taxon>Asteroideae</taxon>
        <taxon>Anthemideae</taxon>
        <taxon>Artemisiinae</taxon>
        <taxon>Artemisia</taxon>
    </lineage>
</organism>
<comment type="subcellular location">
    <subcellularLocation>
        <location evidence="1">Endosome</location>
    </subcellularLocation>
</comment>
<dbReference type="EMBL" id="PKPP01001861">
    <property type="protein sequence ID" value="PWA79404.1"/>
    <property type="molecule type" value="Genomic_DNA"/>
</dbReference>
<evidence type="ECO:0000313" key="6">
    <source>
        <dbReference type="EMBL" id="PWA79404.1"/>
    </source>
</evidence>
<comment type="similarity">
    <text evidence="2">Belongs to the VPS35L family.</text>
</comment>
<sequence>MSKVNRKRIYRYTNVNQQEYIRRLHELKDEIRRSWNSDDCVISSKLSIKVAWLLMDTCVAQFYPTVFVPATDVMD</sequence>
<keyword evidence="5" id="KW-0653">Protein transport</keyword>
<dbReference type="GO" id="GO:0015031">
    <property type="term" value="P:protein transport"/>
    <property type="evidence" value="ECO:0007669"/>
    <property type="project" value="UniProtKB-KW"/>
</dbReference>
<protein>
    <submittedName>
        <fullName evidence="6">Uncharacterized protein</fullName>
    </submittedName>
</protein>
<evidence type="ECO:0000256" key="5">
    <source>
        <dbReference type="ARBA" id="ARBA00022927"/>
    </source>
</evidence>
<dbReference type="InterPro" id="IPR029705">
    <property type="entry name" value="VPS35L"/>
</dbReference>
<evidence type="ECO:0000256" key="2">
    <source>
        <dbReference type="ARBA" id="ARBA00010704"/>
    </source>
</evidence>
<dbReference type="PANTHER" id="PTHR13673">
    <property type="entry name" value="ESOPHAGEAL CANCER ASSOCIATED PROTEIN"/>
    <property type="match status" value="1"/>
</dbReference>
<keyword evidence="7" id="KW-1185">Reference proteome</keyword>
<comment type="caution">
    <text evidence="6">The sequence shown here is derived from an EMBL/GenBank/DDBJ whole genome shotgun (WGS) entry which is preliminary data.</text>
</comment>
<dbReference type="Proteomes" id="UP000245207">
    <property type="component" value="Unassembled WGS sequence"/>
</dbReference>
<evidence type="ECO:0000313" key="7">
    <source>
        <dbReference type="Proteomes" id="UP000245207"/>
    </source>
</evidence>
<proteinExistence type="inferred from homology"/>
<gene>
    <name evidence="6" type="ORF">CTI12_AA113720</name>
</gene>
<keyword evidence="3" id="KW-0813">Transport</keyword>
<evidence type="ECO:0000256" key="1">
    <source>
        <dbReference type="ARBA" id="ARBA00004177"/>
    </source>
</evidence>
<evidence type="ECO:0000256" key="4">
    <source>
        <dbReference type="ARBA" id="ARBA00022753"/>
    </source>
</evidence>
<dbReference type="PANTHER" id="PTHR13673:SF0">
    <property type="entry name" value="VPS35 ENDOSOMAL PROTEIN-SORTING FACTOR-LIKE"/>
    <property type="match status" value="1"/>
</dbReference>
<dbReference type="STRING" id="35608.A0A2U1P0X1"/>
<dbReference type="OrthoDB" id="1734063at2759"/>
<dbReference type="AlphaFoldDB" id="A0A2U1P0X1"/>
<accession>A0A2U1P0X1</accession>
<name>A0A2U1P0X1_ARTAN</name>